<reference evidence="1 2" key="1">
    <citation type="submission" date="2020-08" db="EMBL/GenBank/DDBJ databases">
        <title>Genome sequencing of Purple Non-Sulfur Bacteria from various extreme environments.</title>
        <authorList>
            <person name="Mayer M."/>
        </authorList>
    </citation>
    <scope>NUCLEOTIDE SEQUENCE [LARGE SCALE GENOMIC DNA]</scope>
    <source>
        <strain evidence="1 2">JA131</strain>
    </source>
</reference>
<protein>
    <submittedName>
        <fullName evidence="1">Uncharacterized protein</fullName>
    </submittedName>
</protein>
<organism evidence="1 2">
    <name type="scientific">Roseospira visakhapatnamensis</name>
    <dbReference type="NCBI Taxonomy" id="390880"/>
    <lineage>
        <taxon>Bacteria</taxon>
        <taxon>Pseudomonadati</taxon>
        <taxon>Pseudomonadota</taxon>
        <taxon>Alphaproteobacteria</taxon>
        <taxon>Rhodospirillales</taxon>
        <taxon>Rhodospirillaceae</taxon>
        <taxon>Roseospira</taxon>
    </lineage>
</organism>
<name>A0A7W6RBJ6_9PROT</name>
<dbReference type="Proteomes" id="UP000554286">
    <property type="component" value="Unassembled WGS sequence"/>
</dbReference>
<accession>A0A7W6RBJ6</accession>
<proteinExistence type="predicted"/>
<gene>
    <name evidence="1" type="ORF">GGD89_000950</name>
</gene>
<sequence>MATTEAQRKWRGKNHLVKRQLNVMAQGLVHGYLDEIAAAHDLRGKGDAVAFAAFATRLMMQQAEHDATVAGKLADLRAAYHRDRELYQG</sequence>
<comment type="caution">
    <text evidence="1">The sequence shown here is derived from an EMBL/GenBank/DDBJ whole genome shotgun (WGS) entry which is preliminary data.</text>
</comment>
<dbReference type="EMBL" id="JACIGK010000005">
    <property type="protein sequence ID" value="MBB4265332.1"/>
    <property type="molecule type" value="Genomic_DNA"/>
</dbReference>
<evidence type="ECO:0000313" key="2">
    <source>
        <dbReference type="Proteomes" id="UP000554286"/>
    </source>
</evidence>
<dbReference type="RefSeq" id="WP_184042957.1">
    <property type="nucleotide sequence ID" value="NZ_JACIGK010000005.1"/>
</dbReference>
<keyword evidence="2" id="KW-1185">Reference proteome</keyword>
<evidence type="ECO:0000313" key="1">
    <source>
        <dbReference type="EMBL" id="MBB4265332.1"/>
    </source>
</evidence>
<dbReference type="AlphaFoldDB" id="A0A7W6RBJ6"/>